<sequence>MSRLCITLIYLYFISFSSFSENMRLNVSQPQKTQYIQTLTLPGKFIAQNEISIGSPLQQQMVTDVFVEEGQWVEKNQLLATLESPVQTASVKQLQAETEKATAYIKQQKALSVQAQKELNRLIPLAKSGVISASEFEKTKSDSIAANALLEASRAELRQLQAQLTKEQSQQDKSRIIAPVSGVISERLAMRGMLSDNQLLFKIIENNQIEFEGLAHASELKNLSRIDSIALKTEDNQQLSGTLRYLSPKVDSLSQQGKIRISLEGNQSPIQVGESGIAMISYAAKPQITLPYSAIRTLNNGIRIIFIVENNTVKQQTVTIGKPHSGLVEILSPISLDIDVVTNAQAFLTENDAVTPVKDSE</sequence>
<feature type="coiled-coil region" evidence="2">
    <location>
        <begin position="143"/>
        <end position="170"/>
    </location>
</feature>
<dbReference type="SUPFAM" id="SSF111369">
    <property type="entry name" value="HlyD-like secretion proteins"/>
    <property type="match status" value="1"/>
</dbReference>
<comment type="similarity">
    <text evidence="1">Belongs to the membrane fusion protein (MFP) (TC 8.A.1) family.</text>
</comment>
<evidence type="ECO:0000313" key="3">
    <source>
        <dbReference type="EMBL" id="SUC35555.1"/>
    </source>
</evidence>
<evidence type="ECO:0000256" key="2">
    <source>
        <dbReference type="SAM" id="Coils"/>
    </source>
</evidence>
<dbReference type="GO" id="GO:0015562">
    <property type="term" value="F:efflux transmembrane transporter activity"/>
    <property type="evidence" value="ECO:0007669"/>
    <property type="project" value="TreeGrafter"/>
</dbReference>
<dbReference type="PANTHER" id="PTHR30469">
    <property type="entry name" value="MULTIDRUG RESISTANCE PROTEIN MDTA"/>
    <property type="match status" value="1"/>
</dbReference>
<evidence type="ECO:0000313" key="4">
    <source>
        <dbReference type="Proteomes" id="UP000255129"/>
    </source>
</evidence>
<gene>
    <name evidence="3" type="ORF">NCTC12026_01952</name>
</gene>
<accession>A0A379G3Q5</accession>
<organism evidence="3 4">
    <name type="scientific">Providencia rustigianii</name>
    <dbReference type="NCBI Taxonomy" id="158850"/>
    <lineage>
        <taxon>Bacteria</taxon>
        <taxon>Pseudomonadati</taxon>
        <taxon>Pseudomonadota</taxon>
        <taxon>Gammaproteobacteria</taxon>
        <taxon>Enterobacterales</taxon>
        <taxon>Morganellaceae</taxon>
        <taxon>Providencia</taxon>
    </lineage>
</organism>
<dbReference type="InterPro" id="IPR006143">
    <property type="entry name" value="RND_pump_MFP"/>
</dbReference>
<dbReference type="GO" id="GO:1990281">
    <property type="term" value="C:efflux pump complex"/>
    <property type="evidence" value="ECO:0007669"/>
    <property type="project" value="TreeGrafter"/>
</dbReference>
<dbReference type="NCBIfam" id="TIGR01730">
    <property type="entry name" value="RND_mfp"/>
    <property type="match status" value="1"/>
</dbReference>
<keyword evidence="2" id="KW-0175">Coiled coil</keyword>
<dbReference type="EMBL" id="UGUA01000002">
    <property type="protein sequence ID" value="SUC35555.1"/>
    <property type="molecule type" value="Genomic_DNA"/>
</dbReference>
<dbReference type="Gene3D" id="2.40.420.20">
    <property type="match status" value="1"/>
</dbReference>
<evidence type="ECO:0000256" key="1">
    <source>
        <dbReference type="ARBA" id="ARBA00009477"/>
    </source>
</evidence>
<dbReference type="Gene3D" id="2.40.50.100">
    <property type="match status" value="1"/>
</dbReference>
<dbReference type="PANTHER" id="PTHR30469:SF15">
    <property type="entry name" value="HLYD FAMILY OF SECRETION PROTEINS"/>
    <property type="match status" value="1"/>
</dbReference>
<dbReference type="Proteomes" id="UP000255129">
    <property type="component" value="Unassembled WGS sequence"/>
</dbReference>
<dbReference type="RefSeq" id="WP_181875014.1">
    <property type="nucleotide sequence ID" value="NZ_UGUA01000002.1"/>
</dbReference>
<dbReference type="AlphaFoldDB" id="A0A379G3Q5"/>
<protein>
    <submittedName>
        <fullName evidence="3">Macrolide transporter subunit MacA</fullName>
    </submittedName>
</protein>
<name>A0A379G3Q5_9GAMM</name>
<dbReference type="Gene3D" id="2.40.30.170">
    <property type="match status" value="1"/>
</dbReference>
<proteinExistence type="inferred from homology"/>
<dbReference type="Gene3D" id="1.10.287.470">
    <property type="entry name" value="Helix hairpin bin"/>
    <property type="match status" value="1"/>
</dbReference>
<reference evidence="3 4" key="1">
    <citation type="submission" date="2018-06" db="EMBL/GenBank/DDBJ databases">
        <authorList>
            <consortium name="Pathogen Informatics"/>
            <person name="Doyle S."/>
        </authorList>
    </citation>
    <scope>NUCLEOTIDE SEQUENCE [LARGE SCALE GENOMIC DNA]</scope>
    <source>
        <strain evidence="3 4">NCTC12026</strain>
    </source>
</reference>